<dbReference type="InterPro" id="IPR050177">
    <property type="entry name" value="Lipid_A_modif_metabolic_enz"/>
</dbReference>
<dbReference type="EMBL" id="BAABJP010000056">
    <property type="protein sequence ID" value="GAA5173340.1"/>
    <property type="molecule type" value="Genomic_DNA"/>
</dbReference>
<dbReference type="Proteomes" id="UP001428817">
    <property type="component" value="Unassembled WGS sequence"/>
</dbReference>
<feature type="region of interest" description="Disordered" evidence="1">
    <location>
        <begin position="342"/>
        <end position="370"/>
    </location>
</feature>
<name>A0ABP9R999_9PSEU</name>
<keyword evidence="3" id="KW-1185">Reference proteome</keyword>
<dbReference type="RefSeq" id="WP_185066312.1">
    <property type="nucleotide sequence ID" value="NZ_BAABJP010000056.1"/>
</dbReference>
<sequence length="370" mass="40279">MRALVIGGTGSTGVDVVRGLVGRGHEVRVLHRGVHEPEGLPDVVHIHADPHFAESLAEAVGGETFDVVLAMYGRVKVIAEVFAGRTGHLVGVGGVPAYRGCLEPDRNTPFGMRVNAREDGPCSDESDHVPKFARPIIAAERAVFGHRASGAYRASYVRFPAIYGPRSLVPWEWSVIKRVLDGRRQMILPDDGLGIISRCAARNAAELLLKIVDQPEVADGQVYNAADDDQFSIRQWAETVAGLLGAELDFVGIPSVMAPSALVELYPPTGRPHMLLDATKARHELGYRQVVGAEEAMREAVDWFLAHPVTAEEYPMYPAKFDYAMEDRLITAYAAAVERVRAEAPDQAPPTAHPMPHPKAPALARDERGR</sequence>
<gene>
    <name evidence="2" type="ORF">GCM10023321_74580</name>
</gene>
<proteinExistence type="predicted"/>
<evidence type="ECO:0008006" key="4">
    <source>
        <dbReference type="Google" id="ProtNLM"/>
    </source>
</evidence>
<reference evidence="3" key="1">
    <citation type="journal article" date="2019" name="Int. J. Syst. Evol. Microbiol.">
        <title>The Global Catalogue of Microorganisms (GCM) 10K type strain sequencing project: providing services to taxonomists for standard genome sequencing and annotation.</title>
        <authorList>
            <consortium name="The Broad Institute Genomics Platform"/>
            <consortium name="The Broad Institute Genome Sequencing Center for Infectious Disease"/>
            <person name="Wu L."/>
            <person name="Ma J."/>
        </authorList>
    </citation>
    <scope>NUCLEOTIDE SEQUENCE [LARGE SCALE GENOMIC DNA]</scope>
    <source>
        <strain evidence="3">JCM 18303</strain>
    </source>
</reference>
<feature type="compositionally biased region" description="Pro residues" evidence="1">
    <location>
        <begin position="347"/>
        <end position="359"/>
    </location>
</feature>
<organism evidence="2 3">
    <name type="scientific">Pseudonocardia eucalypti</name>
    <dbReference type="NCBI Taxonomy" id="648755"/>
    <lineage>
        <taxon>Bacteria</taxon>
        <taxon>Bacillati</taxon>
        <taxon>Actinomycetota</taxon>
        <taxon>Actinomycetes</taxon>
        <taxon>Pseudonocardiales</taxon>
        <taxon>Pseudonocardiaceae</taxon>
        <taxon>Pseudonocardia</taxon>
    </lineage>
</organism>
<comment type="caution">
    <text evidence="2">The sequence shown here is derived from an EMBL/GenBank/DDBJ whole genome shotgun (WGS) entry which is preliminary data.</text>
</comment>
<protein>
    <recommendedName>
        <fullName evidence="4">Nucleoside-diphosphate-sugar epimerase</fullName>
    </recommendedName>
</protein>
<evidence type="ECO:0000313" key="3">
    <source>
        <dbReference type="Proteomes" id="UP001428817"/>
    </source>
</evidence>
<dbReference type="InterPro" id="IPR036291">
    <property type="entry name" value="NAD(P)-bd_dom_sf"/>
</dbReference>
<dbReference type="PANTHER" id="PTHR43245">
    <property type="entry name" value="BIFUNCTIONAL POLYMYXIN RESISTANCE PROTEIN ARNA"/>
    <property type="match status" value="1"/>
</dbReference>
<evidence type="ECO:0000256" key="1">
    <source>
        <dbReference type="SAM" id="MobiDB-lite"/>
    </source>
</evidence>
<accession>A0ABP9R999</accession>
<evidence type="ECO:0000313" key="2">
    <source>
        <dbReference type="EMBL" id="GAA5173340.1"/>
    </source>
</evidence>
<dbReference type="SUPFAM" id="SSF51735">
    <property type="entry name" value="NAD(P)-binding Rossmann-fold domains"/>
    <property type="match status" value="1"/>
</dbReference>
<dbReference type="Gene3D" id="3.40.50.720">
    <property type="entry name" value="NAD(P)-binding Rossmann-like Domain"/>
    <property type="match status" value="2"/>
</dbReference>